<evidence type="ECO:0000256" key="1">
    <source>
        <dbReference type="ARBA" id="ARBA00009861"/>
    </source>
</evidence>
<dbReference type="GO" id="GO:0016747">
    <property type="term" value="F:acyltransferase activity, transferring groups other than amino-acyl groups"/>
    <property type="evidence" value="ECO:0007669"/>
    <property type="project" value="TreeGrafter"/>
</dbReference>
<dbReference type="Pfam" id="PF02458">
    <property type="entry name" value="Transferase"/>
    <property type="match status" value="2"/>
</dbReference>
<evidence type="ECO:0000313" key="2">
    <source>
        <dbReference type="EMBL" id="TXG51211.1"/>
    </source>
</evidence>
<proteinExistence type="inferred from homology"/>
<dbReference type="InterPro" id="IPR050317">
    <property type="entry name" value="Plant_Fungal_Acyltransferase"/>
</dbReference>
<comment type="similarity">
    <text evidence="1">Belongs to the plant acyltransferase family.</text>
</comment>
<gene>
    <name evidence="2" type="ORF">EZV62_023735</name>
</gene>
<dbReference type="AlphaFoldDB" id="A0A5C7H2T6"/>
<reference evidence="3" key="1">
    <citation type="journal article" date="2019" name="Gigascience">
        <title>De novo genome assembly of the endangered Acer yangbiense, a plant species with extremely small populations endemic to Yunnan Province, China.</title>
        <authorList>
            <person name="Yang J."/>
            <person name="Wariss H.M."/>
            <person name="Tao L."/>
            <person name="Zhang R."/>
            <person name="Yun Q."/>
            <person name="Hollingsworth P."/>
            <person name="Dao Z."/>
            <person name="Luo G."/>
            <person name="Guo H."/>
            <person name="Ma Y."/>
            <person name="Sun W."/>
        </authorList>
    </citation>
    <scope>NUCLEOTIDE SEQUENCE [LARGE SCALE GENOMIC DNA]</scope>
    <source>
        <strain evidence="3">cv. Malutang</strain>
    </source>
</reference>
<keyword evidence="3" id="KW-1185">Reference proteome</keyword>
<comment type="caution">
    <text evidence="2">The sequence shown here is derived from an EMBL/GenBank/DDBJ whole genome shotgun (WGS) entry which is preliminary data.</text>
</comment>
<dbReference type="PANTHER" id="PTHR31642:SF299">
    <property type="entry name" value="OS02G0653400 PROTEIN"/>
    <property type="match status" value="1"/>
</dbReference>
<accession>A0A5C7H2T6</accession>
<evidence type="ECO:0000313" key="3">
    <source>
        <dbReference type="Proteomes" id="UP000323000"/>
    </source>
</evidence>
<dbReference type="Gene3D" id="3.30.559.10">
    <property type="entry name" value="Chloramphenicol acetyltransferase-like domain"/>
    <property type="match status" value="1"/>
</dbReference>
<dbReference type="OrthoDB" id="756073at2759"/>
<dbReference type="Proteomes" id="UP000323000">
    <property type="component" value="Chromosome 11"/>
</dbReference>
<dbReference type="InterPro" id="IPR023213">
    <property type="entry name" value="CAT-like_dom_sf"/>
</dbReference>
<dbReference type="EMBL" id="VAHF01000011">
    <property type="protein sequence ID" value="TXG51211.1"/>
    <property type="molecule type" value="Genomic_DNA"/>
</dbReference>
<name>A0A5C7H2T6_9ROSI</name>
<sequence length="416" mass="47062">MAYGDKNLVPKVEIEAVQTVTSIKPTDPRQTRRVLVTDPVGSGIFRRCLNIVIYYKKVVEEDSGWIVAGWMKESLGRVLVDQPMLSGRLRRTSSEDIGDELEIVSNDSGVRLIETKIPITLLQFLDHQSKETSEESEAQLVFWNDVDDQNPQFSPLFYFQVGEARNCRAAMNKGKRSEVVELRFAESWTREEREQILMTCQMTSFRVTNFECGGYSIGISCNLLLADILFKENFFQKWANVHKDIVSKSNSPKNPVFYFPNLKKGSCKTADIPNSSDQIKNNDHTVIFKITDENLCSLDKESEKKLILAHVEEVERKVGSKMASKFPVYLRESSNKIKIEYCTKNVDHDKQLELINKSTHEVSRGSWDDLGVSEVDFGLGNKPNRVTYWIGSISDDGVVVAIPSTSGLNIIVSVPT</sequence>
<organism evidence="2 3">
    <name type="scientific">Acer yangbiense</name>
    <dbReference type="NCBI Taxonomy" id="1000413"/>
    <lineage>
        <taxon>Eukaryota</taxon>
        <taxon>Viridiplantae</taxon>
        <taxon>Streptophyta</taxon>
        <taxon>Embryophyta</taxon>
        <taxon>Tracheophyta</taxon>
        <taxon>Spermatophyta</taxon>
        <taxon>Magnoliopsida</taxon>
        <taxon>eudicotyledons</taxon>
        <taxon>Gunneridae</taxon>
        <taxon>Pentapetalae</taxon>
        <taxon>rosids</taxon>
        <taxon>malvids</taxon>
        <taxon>Sapindales</taxon>
        <taxon>Sapindaceae</taxon>
        <taxon>Hippocastanoideae</taxon>
        <taxon>Acereae</taxon>
        <taxon>Acer</taxon>
    </lineage>
</organism>
<dbReference type="PANTHER" id="PTHR31642">
    <property type="entry name" value="TRICHOTHECENE 3-O-ACETYLTRANSFERASE"/>
    <property type="match status" value="1"/>
</dbReference>
<protein>
    <submittedName>
        <fullName evidence="2">Uncharacterized protein</fullName>
    </submittedName>
</protein>